<dbReference type="KEGG" id="tpr:Tpau_2957"/>
<dbReference type="NCBIfam" id="TIGR00026">
    <property type="entry name" value="hi_GC_TIGR00026"/>
    <property type="match status" value="1"/>
</dbReference>
<dbReference type="AlphaFoldDB" id="D5UU50"/>
<dbReference type="Proteomes" id="UP000001213">
    <property type="component" value="Chromosome"/>
</dbReference>
<organism evidence="1 2">
    <name type="scientific">Tsukamurella paurometabola (strain ATCC 8368 / DSM 20162 / CCUG 35730 / CIP 100753 / JCM 10117 / KCTC 9821 / NBRC 16120 / NCIMB 702349 / NCTC 13040)</name>
    <name type="common">Corynebacterium paurometabolum</name>
    <dbReference type="NCBI Taxonomy" id="521096"/>
    <lineage>
        <taxon>Bacteria</taxon>
        <taxon>Bacillati</taxon>
        <taxon>Actinomycetota</taxon>
        <taxon>Actinomycetes</taxon>
        <taxon>Mycobacteriales</taxon>
        <taxon>Tsukamurellaceae</taxon>
        <taxon>Tsukamurella</taxon>
    </lineage>
</organism>
<accession>D5UU50</accession>
<dbReference type="Pfam" id="PF04075">
    <property type="entry name" value="F420H2_quin_red"/>
    <property type="match status" value="1"/>
</dbReference>
<dbReference type="SUPFAM" id="SSF50475">
    <property type="entry name" value="FMN-binding split barrel"/>
    <property type="match status" value="1"/>
</dbReference>
<name>D5UU50_TSUPD</name>
<sequence>MTPREDQEQRRRAVRKFHRERLIGRYVANPIVRGLHRLGVRTTLATTLETTGRRSGLPRTVPVAATFDDDGAWIVSQHGRRSGWAINVAADPAVRIFQGETWRAGVGEFRPDDDAIARMRTFAPNAALAGVTTSAFRALASDPISVRITFTDAD</sequence>
<evidence type="ECO:0000313" key="2">
    <source>
        <dbReference type="Proteomes" id="UP000001213"/>
    </source>
</evidence>
<gene>
    <name evidence="1" type="ordered locus">Tpau_2957</name>
</gene>
<dbReference type="STRING" id="521096.Tpau_2957"/>
<dbReference type="eggNOG" id="COG1902">
    <property type="taxonomic scope" value="Bacteria"/>
</dbReference>
<dbReference type="InterPro" id="IPR004378">
    <property type="entry name" value="F420H2_quin_Rdtase"/>
</dbReference>
<dbReference type="HOGENOM" id="CLU_145411_0_0_11"/>
<dbReference type="GO" id="GO:0016491">
    <property type="term" value="F:oxidoreductase activity"/>
    <property type="evidence" value="ECO:0007669"/>
    <property type="project" value="InterPro"/>
</dbReference>
<evidence type="ECO:0000313" key="1">
    <source>
        <dbReference type="EMBL" id="ADG79553.1"/>
    </source>
</evidence>
<reference evidence="2" key="1">
    <citation type="submission" date="2010-03" db="EMBL/GenBank/DDBJ databases">
        <title>The complete chromosome of Tsukamurella paurometabola DSM 20162.</title>
        <authorList>
            <consortium name="US DOE Joint Genome Institute (JGI-PGF)"/>
            <person name="Lucas S."/>
            <person name="Copeland A."/>
            <person name="Lapidus A."/>
            <person name="Glavina del Rio T."/>
            <person name="Dalin E."/>
            <person name="Tice H."/>
            <person name="Bruce D."/>
            <person name="Goodwin L."/>
            <person name="Pitluck S."/>
            <person name="Kyrpides N."/>
            <person name="Mavromatis K."/>
            <person name="Ivanova N."/>
            <person name="Mikhailova N."/>
            <person name="Munk A.C."/>
            <person name="Brettin T."/>
            <person name="Detter J.C."/>
            <person name="Tapia R."/>
            <person name="Han C."/>
            <person name="Larimer F."/>
            <person name="Land M."/>
            <person name="Hauser L."/>
            <person name="Markowitz V."/>
            <person name="Cheng J.-F."/>
            <person name="Hugenholtz P."/>
            <person name="Woyke T."/>
            <person name="Wu D."/>
            <person name="Jando M."/>
            <person name="Brambilla E."/>
            <person name="Klenk H.-P."/>
            <person name="Eisen J.A."/>
        </authorList>
    </citation>
    <scope>NUCLEOTIDE SEQUENCE [LARGE SCALE GENOMIC DNA]</scope>
    <source>
        <strain evidence="2">ATCC 8368 / DSM 20162 / CCUG 35730 / CIP 100753 / JCM 10117 / KCTC 9821 / NBRC 16120 / NCIMB 702349 / NCTC 13040</strain>
    </source>
</reference>
<dbReference type="InterPro" id="IPR012349">
    <property type="entry name" value="Split_barrel_FMN-bd"/>
</dbReference>
<proteinExistence type="predicted"/>
<keyword evidence="2" id="KW-1185">Reference proteome</keyword>
<evidence type="ECO:0008006" key="3">
    <source>
        <dbReference type="Google" id="ProtNLM"/>
    </source>
</evidence>
<reference evidence="1 2" key="2">
    <citation type="journal article" date="2011" name="Stand. Genomic Sci.">
        <title>Complete genome sequence of Tsukamurella paurometabola type strain (no. 33).</title>
        <authorList>
            <person name="Munk A.C."/>
            <person name="Lapidus A."/>
            <person name="Lucas S."/>
            <person name="Nolan M."/>
            <person name="Tice H."/>
            <person name="Cheng J.F."/>
            <person name="Del Rio T.G."/>
            <person name="Goodwin L."/>
            <person name="Pitluck S."/>
            <person name="Liolios K."/>
            <person name="Huntemann M."/>
            <person name="Ivanova N."/>
            <person name="Mavromatis K."/>
            <person name="Mikhailova N."/>
            <person name="Pati A."/>
            <person name="Chen A."/>
            <person name="Palaniappan K."/>
            <person name="Tapia R."/>
            <person name="Han C."/>
            <person name="Land M."/>
            <person name="Hauser L."/>
            <person name="Chang Y.J."/>
            <person name="Jeffries C.D."/>
            <person name="Brettin T."/>
            <person name="Yasawong M."/>
            <person name="Brambilla E.M."/>
            <person name="Rohde M."/>
            <person name="Sikorski J."/>
            <person name="Goker M."/>
            <person name="Detter J.C."/>
            <person name="Woyke T."/>
            <person name="Bristow J."/>
            <person name="Eisen J.A."/>
            <person name="Markowitz V."/>
            <person name="Hugenholtz P."/>
            <person name="Kyrpides N.C."/>
            <person name="Klenk H.P."/>
        </authorList>
    </citation>
    <scope>NUCLEOTIDE SEQUENCE [LARGE SCALE GENOMIC DNA]</scope>
    <source>
        <strain evidence="2">ATCC 8368 / DSM 20162 / CCUG 35730 / CIP 100753 / JCM 10117 / KCTC 9821 / NBRC 16120 / NCIMB 702349 / NCTC 13040</strain>
    </source>
</reference>
<protein>
    <recommendedName>
        <fullName evidence="3">Deazaflavin-dependent oxidoreductase, nitroreductase family</fullName>
    </recommendedName>
</protein>
<dbReference type="RefSeq" id="WP_013127565.1">
    <property type="nucleotide sequence ID" value="NC_014158.1"/>
</dbReference>
<dbReference type="EMBL" id="CP001966">
    <property type="protein sequence ID" value="ADG79553.1"/>
    <property type="molecule type" value="Genomic_DNA"/>
</dbReference>
<dbReference type="Gene3D" id="2.30.110.10">
    <property type="entry name" value="Electron Transport, Fmn-binding Protein, Chain A"/>
    <property type="match status" value="1"/>
</dbReference>